<name>A0ABN7XAA4_GIGMA</name>
<feature type="non-terminal residue" evidence="1">
    <location>
        <position position="46"/>
    </location>
</feature>
<dbReference type="EMBL" id="CAJVQB010108718">
    <property type="protein sequence ID" value="CAG8851923.1"/>
    <property type="molecule type" value="Genomic_DNA"/>
</dbReference>
<comment type="caution">
    <text evidence="1">The sequence shown here is derived from an EMBL/GenBank/DDBJ whole genome shotgun (WGS) entry which is preliminary data.</text>
</comment>
<sequence>YPNWINLINFSLRNSLLIEDMGIIVSRLFLARIRNSSEYFEALKEI</sequence>
<feature type="non-terminal residue" evidence="1">
    <location>
        <position position="1"/>
    </location>
</feature>
<evidence type="ECO:0000313" key="2">
    <source>
        <dbReference type="Proteomes" id="UP000789901"/>
    </source>
</evidence>
<reference evidence="1 2" key="1">
    <citation type="submission" date="2021-06" db="EMBL/GenBank/DDBJ databases">
        <authorList>
            <person name="Kallberg Y."/>
            <person name="Tangrot J."/>
            <person name="Rosling A."/>
        </authorList>
    </citation>
    <scope>NUCLEOTIDE SEQUENCE [LARGE SCALE GENOMIC DNA]</scope>
    <source>
        <strain evidence="1 2">120-4 pot B 10/14</strain>
    </source>
</reference>
<keyword evidence="2" id="KW-1185">Reference proteome</keyword>
<evidence type="ECO:0000313" key="1">
    <source>
        <dbReference type="EMBL" id="CAG8851923.1"/>
    </source>
</evidence>
<protein>
    <submittedName>
        <fullName evidence="1">9195_t:CDS:1</fullName>
    </submittedName>
</protein>
<accession>A0ABN7XAA4</accession>
<organism evidence="1 2">
    <name type="scientific">Gigaspora margarita</name>
    <dbReference type="NCBI Taxonomy" id="4874"/>
    <lineage>
        <taxon>Eukaryota</taxon>
        <taxon>Fungi</taxon>
        <taxon>Fungi incertae sedis</taxon>
        <taxon>Mucoromycota</taxon>
        <taxon>Glomeromycotina</taxon>
        <taxon>Glomeromycetes</taxon>
        <taxon>Diversisporales</taxon>
        <taxon>Gigasporaceae</taxon>
        <taxon>Gigaspora</taxon>
    </lineage>
</organism>
<proteinExistence type="predicted"/>
<dbReference type="Proteomes" id="UP000789901">
    <property type="component" value="Unassembled WGS sequence"/>
</dbReference>
<gene>
    <name evidence="1" type="ORF">GMARGA_LOCUS40987</name>
</gene>